<feature type="region of interest" description="Disordered" evidence="1">
    <location>
        <begin position="124"/>
        <end position="227"/>
    </location>
</feature>
<dbReference type="EMBL" id="CP010519">
    <property type="protein sequence ID" value="AJE86937.1"/>
    <property type="molecule type" value="Genomic_DNA"/>
</dbReference>
<sequence>MCDLRGHHGGGARSASPSVIDLRASPVRPRTPRLSPSVSAETLASALLSRVTSSVRYGCLRDSGEDLLLRRPRSCLGGSPARGRQPSASLPAPLPGASLKWPYSPLCSFVVSTDECAQLLRSVGGARADRHRPAQPHRPQGLRPHRSQDRDRRRGLPRRRHRRTGVGRHTHRPLQPRRLRPAGARRTGRGGAAPPLRPCTRQGRPRLRRRQAPLPRAGTPALPALRA</sequence>
<gene>
    <name evidence="2" type="ORF">SLNWT_6561</name>
</gene>
<keyword evidence="3" id="KW-1185">Reference proteome</keyword>
<evidence type="ECO:0000313" key="3">
    <source>
        <dbReference type="Proteomes" id="UP000031523"/>
    </source>
</evidence>
<organism evidence="2 3">
    <name type="scientific">Streptomyces albus (strain ATCC 21838 / DSM 41398 / FERM P-419 / JCM 4703 / NBRC 107858)</name>
    <dbReference type="NCBI Taxonomy" id="1081613"/>
    <lineage>
        <taxon>Bacteria</taxon>
        <taxon>Bacillati</taxon>
        <taxon>Actinomycetota</taxon>
        <taxon>Actinomycetes</taxon>
        <taxon>Kitasatosporales</taxon>
        <taxon>Streptomycetaceae</taxon>
        <taxon>Streptomyces</taxon>
    </lineage>
</organism>
<dbReference type="KEGG" id="sals:SLNWT_6561"/>
<feature type="compositionally biased region" description="Basic residues" evidence="1">
    <location>
        <begin position="155"/>
        <end position="180"/>
    </location>
</feature>
<dbReference type="Proteomes" id="UP000031523">
    <property type="component" value="Chromosome"/>
</dbReference>
<protein>
    <submittedName>
        <fullName evidence="2">Uncharacterized protein</fullName>
    </submittedName>
</protein>
<name>A0A0B5F8Y3_STRA4</name>
<accession>A0A0B5F8Y3</accession>
<proteinExistence type="predicted"/>
<feature type="region of interest" description="Disordered" evidence="1">
    <location>
        <begin position="1"/>
        <end position="35"/>
    </location>
</feature>
<reference evidence="2 3" key="1">
    <citation type="submission" date="2015-01" db="EMBL/GenBank/DDBJ databases">
        <title>Enhanced salinomycin production by adjusting the supply of polyketide extender units in Streptomyce albus DSM 41398.</title>
        <authorList>
            <person name="Lu C."/>
        </authorList>
    </citation>
    <scope>NUCLEOTIDE SEQUENCE [LARGE SCALE GENOMIC DNA]</scope>
    <source>
        <strain evidence="3">ATCC 21838 / DSM 41398 / FERM P-419 / JCM 4703 / NBRC 107858</strain>
    </source>
</reference>
<evidence type="ECO:0000256" key="1">
    <source>
        <dbReference type="SAM" id="MobiDB-lite"/>
    </source>
</evidence>
<evidence type="ECO:0000313" key="2">
    <source>
        <dbReference type="EMBL" id="AJE86937.1"/>
    </source>
</evidence>
<dbReference type="AlphaFoldDB" id="A0A0B5F8Y3"/>